<feature type="transmembrane region" description="Helical" evidence="11">
    <location>
        <begin position="173"/>
        <end position="195"/>
    </location>
</feature>
<keyword evidence="3" id="KW-0444">Lipid biosynthesis</keyword>
<name>A0AA37SMT9_9BACT</name>
<evidence type="ECO:0000256" key="1">
    <source>
        <dbReference type="ARBA" id="ARBA00004651"/>
    </source>
</evidence>
<keyword evidence="10 11" id="KW-0472">Membrane</keyword>
<dbReference type="PANTHER" id="PTHR30561">
    <property type="entry name" value="SMR FAMILY PROTON-DEPENDENT DRUG EFFLUX TRANSPORTER SUGE"/>
    <property type="match status" value="1"/>
</dbReference>
<reference evidence="13" key="2">
    <citation type="submission" date="2023-01" db="EMBL/GenBank/DDBJ databases">
        <title>Draft genome sequence of Portibacter lacus strain NBRC 108769.</title>
        <authorList>
            <person name="Sun Q."/>
            <person name="Mori K."/>
        </authorList>
    </citation>
    <scope>NUCLEOTIDE SEQUENCE</scope>
    <source>
        <strain evidence="13">NBRC 108769</strain>
    </source>
</reference>
<evidence type="ECO:0000256" key="8">
    <source>
        <dbReference type="ARBA" id="ARBA00022989"/>
    </source>
</evidence>
<feature type="transmembrane region" description="Helical" evidence="11">
    <location>
        <begin position="235"/>
        <end position="256"/>
    </location>
</feature>
<dbReference type="AlphaFoldDB" id="A0AA37SMT9"/>
<feature type="transmembrane region" description="Helical" evidence="11">
    <location>
        <begin position="21"/>
        <end position="40"/>
    </location>
</feature>
<dbReference type="GO" id="GO:0005886">
    <property type="term" value="C:plasma membrane"/>
    <property type="evidence" value="ECO:0007669"/>
    <property type="project" value="UniProtKB-SubCell"/>
</dbReference>
<reference evidence="13" key="1">
    <citation type="journal article" date="2014" name="Int. J. Syst. Evol. Microbiol.">
        <title>Complete genome sequence of Corynebacterium casei LMG S-19264T (=DSM 44701T), isolated from a smear-ripened cheese.</title>
        <authorList>
            <consortium name="US DOE Joint Genome Institute (JGI-PGF)"/>
            <person name="Walter F."/>
            <person name="Albersmeier A."/>
            <person name="Kalinowski J."/>
            <person name="Ruckert C."/>
        </authorList>
    </citation>
    <scope>NUCLEOTIDE SEQUENCE</scope>
    <source>
        <strain evidence="13">NBRC 108769</strain>
    </source>
</reference>
<dbReference type="InterPro" id="IPR000620">
    <property type="entry name" value="EamA_dom"/>
</dbReference>
<dbReference type="Proteomes" id="UP001156666">
    <property type="component" value="Unassembled WGS sequence"/>
</dbReference>
<dbReference type="PANTHER" id="PTHR30561:SF9">
    <property type="entry name" value="4-AMINO-4-DEOXY-L-ARABINOSE-PHOSPHOUNDECAPRENOL FLIPPASE SUBUNIT ARNF-RELATED"/>
    <property type="match status" value="1"/>
</dbReference>
<keyword evidence="14" id="KW-1185">Reference proteome</keyword>
<evidence type="ECO:0000256" key="3">
    <source>
        <dbReference type="ARBA" id="ARBA00022516"/>
    </source>
</evidence>
<dbReference type="Pfam" id="PF00892">
    <property type="entry name" value="EamA"/>
    <property type="match status" value="1"/>
</dbReference>
<dbReference type="SUPFAM" id="SSF103481">
    <property type="entry name" value="Multidrug resistance efflux transporter EmrE"/>
    <property type="match status" value="2"/>
</dbReference>
<accession>A0AA37SMT9</accession>
<dbReference type="GO" id="GO:0009103">
    <property type="term" value="P:lipopolysaccharide biosynthetic process"/>
    <property type="evidence" value="ECO:0007669"/>
    <property type="project" value="UniProtKB-KW"/>
</dbReference>
<keyword evidence="6 11" id="KW-0812">Transmembrane</keyword>
<evidence type="ECO:0000256" key="6">
    <source>
        <dbReference type="ARBA" id="ARBA00022692"/>
    </source>
</evidence>
<evidence type="ECO:0000256" key="10">
    <source>
        <dbReference type="ARBA" id="ARBA00023136"/>
    </source>
</evidence>
<dbReference type="InterPro" id="IPR000390">
    <property type="entry name" value="Small_drug/metabolite_transptr"/>
</dbReference>
<feature type="transmembrane region" description="Helical" evidence="11">
    <location>
        <begin position="207"/>
        <end position="229"/>
    </location>
</feature>
<comment type="subcellular location">
    <subcellularLocation>
        <location evidence="1">Cell membrane</location>
        <topology evidence="1">Multi-pass membrane protein</topology>
    </subcellularLocation>
</comment>
<keyword evidence="7" id="KW-0448">Lipopolysaccharide biosynthesis</keyword>
<dbReference type="Gene3D" id="1.10.3730.20">
    <property type="match status" value="2"/>
</dbReference>
<comment type="caution">
    <text evidence="13">The sequence shown here is derived from an EMBL/GenBank/DDBJ whole genome shotgun (WGS) entry which is preliminary data.</text>
</comment>
<keyword evidence="2" id="KW-1003">Cell membrane</keyword>
<evidence type="ECO:0000256" key="5">
    <source>
        <dbReference type="ARBA" id="ARBA00022556"/>
    </source>
</evidence>
<protein>
    <recommendedName>
        <fullName evidence="12">EamA domain-containing protein</fullName>
    </recommendedName>
</protein>
<feature type="transmembrane region" description="Helical" evidence="11">
    <location>
        <begin position="141"/>
        <end position="161"/>
    </location>
</feature>
<evidence type="ECO:0000256" key="9">
    <source>
        <dbReference type="ARBA" id="ARBA00023098"/>
    </source>
</evidence>
<evidence type="ECO:0000313" key="14">
    <source>
        <dbReference type="Proteomes" id="UP001156666"/>
    </source>
</evidence>
<evidence type="ECO:0000256" key="2">
    <source>
        <dbReference type="ARBA" id="ARBA00022475"/>
    </source>
</evidence>
<sequence>MVNVIVAIIFKLFPKYGIDNLQAIVFNYITCLIVGSFQLGEFPIPEDFISRPWFPYVCFLGLLFIFGFNLNALSTQKIGISYTALIQKLSLIVPTSVAILFFDESLTQWKLAGIIGAIIAIILIQLPSTKPGHAESVFKKYTLLIIGVFLVAATIEVLLFYLNVKGISTGSDIAVVSSIFGIAGFVGLLIMIGQIAMKRSTFKFKNVVAGIVLGIPNFYSIYFLLYLLADDWEASVLFPMNNVGIIAFSALIALIFFKEKMNLFKWIGLVLAIISIILISS</sequence>
<organism evidence="13 14">
    <name type="scientific">Portibacter lacus</name>
    <dbReference type="NCBI Taxonomy" id="1099794"/>
    <lineage>
        <taxon>Bacteria</taxon>
        <taxon>Pseudomonadati</taxon>
        <taxon>Bacteroidota</taxon>
        <taxon>Saprospiria</taxon>
        <taxon>Saprospirales</taxon>
        <taxon>Haliscomenobacteraceae</taxon>
        <taxon>Portibacter</taxon>
    </lineage>
</organism>
<dbReference type="InterPro" id="IPR037185">
    <property type="entry name" value="EmrE-like"/>
</dbReference>
<keyword evidence="8 11" id="KW-1133">Transmembrane helix</keyword>
<gene>
    <name evidence="13" type="ORF">GCM10007940_00980</name>
</gene>
<evidence type="ECO:0000256" key="7">
    <source>
        <dbReference type="ARBA" id="ARBA00022985"/>
    </source>
</evidence>
<evidence type="ECO:0000256" key="4">
    <source>
        <dbReference type="ARBA" id="ARBA00022519"/>
    </source>
</evidence>
<evidence type="ECO:0000256" key="11">
    <source>
        <dbReference type="SAM" id="Phobius"/>
    </source>
</evidence>
<keyword evidence="5" id="KW-0441">Lipid A biosynthesis</keyword>
<keyword evidence="4" id="KW-0997">Cell inner membrane</keyword>
<dbReference type="GO" id="GO:0022857">
    <property type="term" value="F:transmembrane transporter activity"/>
    <property type="evidence" value="ECO:0007669"/>
    <property type="project" value="InterPro"/>
</dbReference>
<feature type="transmembrane region" description="Helical" evidence="11">
    <location>
        <begin position="263"/>
        <end position="280"/>
    </location>
</feature>
<feature type="domain" description="EamA" evidence="12">
    <location>
        <begin position="12"/>
        <end position="124"/>
    </location>
</feature>
<proteinExistence type="predicted"/>
<keyword evidence="9" id="KW-0443">Lipid metabolism</keyword>
<feature type="transmembrane region" description="Helical" evidence="11">
    <location>
        <begin position="108"/>
        <end position="129"/>
    </location>
</feature>
<dbReference type="EMBL" id="BSOH01000001">
    <property type="protein sequence ID" value="GLR15483.1"/>
    <property type="molecule type" value="Genomic_DNA"/>
</dbReference>
<feature type="transmembrane region" description="Helical" evidence="11">
    <location>
        <begin position="85"/>
        <end position="102"/>
    </location>
</feature>
<feature type="transmembrane region" description="Helical" evidence="11">
    <location>
        <begin position="52"/>
        <end position="73"/>
    </location>
</feature>
<evidence type="ECO:0000313" key="13">
    <source>
        <dbReference type="EMBL" id="GLR15483.1"/>
    </source>
</evidence>
<evidence type="ECO:0000259" key="12">
    <source>
        <dbReference type="Pfam" id="PF00892"/>
    </source>
</evidence>
<dbReference type="GO" id="GO:0009245">
    <property type="term" value="P:lipid A biosynthetic process"/>
    <property type="evidence" value="ECO:0007669"/>
    <property type="project" value="UniProtKB-KW"/>
</dbReference>